<gene>
    <name evidence="2" type="ORF">EF807_07715</name>
</gene>
<evidence type="ECO:0000313" key="3">
    <source>
        <dbReference type="Proteomes" id="UP000320766"/>
    </source>
</evidence>
<reference evidence="2 3" key="1">
    <citation type="journal article" date="2019" name="Nat. Microbiol.">
        <title>Wide diversity of methane and short-chain alkane metabolisms in uncultured archaea.</title>
        <authorList>
            <person name="Borrel G."/>
            <person name="Adam P.S."/>
            <person name="McKay L.J."/>
            <person name="Chen L.X."/>
            <person name="Sierra-Garcia I.N."/>
            <person name="Sieber C.M."/>
            <person name="Letourneur Q."/>
            <person name="Ghozlane A."/>
            <person name="Andersen G.L."/>
            <person name="Li W.J."/>
            <person name="Hallam S.J."/>
            <person name="Muyzer G."/>
            <person name="de Oliveira V.M."/>
            <person name="Inskeep W.P."/>
            <person name="Banfield J.F."/>
            <person name="Gribaldo S."/>
        </authorList>
    </citation>
    <scope>NUCLEOTIDE SEQUENCE [LARGE SCALE GENOMIC DNA]</scope>
    <source>
        <strain evidence="2">NM1b</strain>
    </source>
</reference>
<protein>
    <submittedName>
        <fullName evidence="2">DNA polymerase subunit beta</fullName>
    </submittedName>
</protein>
<dbReference type="Pfam" id="PF01909">
    <property type="entry name" value="NTP_transf_2"/>
    <property type="match status" value="1"/>
</dbReference>
<evidence type="ECO:0000259" key="1">
    <source>
        <dbReference type="Pfam" id="PF01909"/>
    </source>
</evidence>
<accession>A0A520KUY5</accession>
<dbReference type="Proteomes" id="UP000320766">
    <property type="component" value="Unassembled WGS sequence"/>
</dbReference>
<feature type="domain" description="Polymerase nucleotidyl transferase" evidence="1">
    <location>
        <begin position="102"/>
        <end position="168"/>
    </location>
</feature>
<name>A0A520KUY5_9EURY</name>
<proteinExistence type="predicted"/>
<dbReference type="EMBL" id="RXIL01000139">
    <property type="protein sequence ID" value="RZN67316.1"/>
    <property type="molecule type" value="Genomic_DNA"/>
</dbReference>
<sequence>MRLRIRDFFINKDGWIFAVVGYEDRDYINGMLRYIPDEHGERERDGERYRKLEFNGAIEFIRENKPEYLSKEALLISKRDIKEILKPEKELKNAMRRSRDLKKLVCILSEAGVSKEAMGITGSRLLNLETDSSDIDFVIYGEEWQRAREIIKNLKRGKIIRDLDEDTWKKIYEKRRPELSFEEFLTHEKRKGNRGMIGERYFDLLYVRDWKEIEEINFPTKKEKIGVKKIRAAVSNAKYAFDSPAIYEVRGDVDTVVSFTHTYTGQCFEGEVIEAKGVLEKWDEKEVLVVGTTREAKGEYIKSLSLLGEL</sequence>
<evidence type="ECO:0000313" key="2">
    <source>
        <dbReference type="EMBL" id="RZN67316.1"/>
    </source>
</evidence>
<dbReference type="AlphaFoldDB" id="A0A520KUY5"/>
<organism evidence="2 3">
    <name type="scientific">Candidatus Methanolliviera hydrocarbonicum</name>
    <dbReference type="NCBI Taxonomy" id="2491085"/>
    <lineage>
        <taxon>Archaea</taxon>
        <taxon>Methanobacteriati</taxon>
        <taxon>Methanobacteriota</taxon>
        <taxon>Candidatus Methanoliparia</taxon>
        <taxon>Candidatus Methanoliparales</taxon>
        <taxon>Candidatus Methanollivieraceae</taxon>
        <taxon>Candidatus Methanolliviera</taxon>
    </lineage>
</organism>
<dbReference type="InterPro" id="IPR002934">
    <property type="entry name" value="Polymerase_NTP_transf_dom"/>
</dbReference>
<dbReference type="GO" id="GO:0016779">
    <property type="term" value="F:nucleotidyltransferase activity"/>
    <property type="evidence" value="ECO:0007669"/>
    <property type="project" value="InterPro"/>
</dbReference>
<comment type="caution">
    <text evidence="2">The sequence shown here is derived from an EMBL/GenBank/DDBJ whole genome shotgun (WGS) entry which is preliminary data.</text>
</comment>